<dbReference type="Pfam" id="PF00005">
    <property type="entry name" value="ABC_tran"/>
    <property type="match status" value="1"/>
</dbReference>
<organism evidence="6 7">
    <name type="scientific">Ruminobacter amylophilus</name>
    <dbReference type="NCBI Taxonomy" id="867"/>
    <lineage>
        <taxon>Bacteria</taxon>
        <taxon>Pseudomonadati</taxon>
        <taxon>Pseudomonadota</taxon>
        <taxon>Gammaproteobacteria</taxon>
        <taxon>Aeromonadales</taxon>
        <taxon>Succinivibrionaceae</taxon>
        <taxon>Ruminobacter</taxon>
    </lineage>
</organism>
<dbReference type="RefSeq" id="WP_093142887.1">
    <property type="nucleotide sequence ID" value="NZ_FOXF01000037.1"/>
</dbReference>
<dbReference type="SMART" id="SM00382">
    <property type="entry name" value="AAA"/>
    <property type="match status" value="1"/>
</dbReference>
<dbReference type="PROSITE" id="PS50893">
    <property type="entry name" value="ABC_TRANSPORTER_2"/>
    <property type="match status" value="1"/>
</dbReference>
<dbReference type="InterPro" id="IPR003439">
    <property type="entry name" value="ABC_transporter-like_ATP-bd"/>
</dbReference>
<keyword evidence="3" id="KW-0547">Nucleotide-binding</keyword>
<evidence type="ECO:0000256" key="4">
    <source>
        <dbReference type="ARBA" id="ARBA00022840"/>
    </source>
</evidence>
<dbReference type="GO" id="GO:0005524">
    <property type="term" value="F:ATP binding"/>
    <property type="evidence" value="ECO:0007669"/>
    <property type="project" value="UniProtKB-KW"/>
</dbReference>
<evidence type="ECO:0000256" key="3">
    <source>
        <dbReference type="ARBA" id="ARBA00022741"/>
    </source>
</evidence>
<dbReference type="PANTHER" id="PTHR42734:SF5">
    <property type="entry name" value="IRON TRANSPORT SYSTEM ATP-BINDING PROTEIN HI_0361-RELATED"/>
    <property type="match status" value="1"/>
</dbReference>
<dbReference type="AlphaFoldDB" id="A0A662ZIP2"/>
<feature type="domain" description="ABC transporter" evidence="5">
    <location>
        <begin position="2"/>
        <end position="228"/>
    </location>
</feature>
<dbReference type="PROSITE" id="PS00211">
    <property type="entry name" value="ABC_TRANSPORTER_1"/>
    <property type="match status" value="1"/>
</dbReference>
<keyword evidence="2" id="KW-0813">Transport</keyword>
<evidence type="ECO:0000313" key="7">
    <source>
        <dbReference type="Proteomes" id="UP000243745"/>
    </source>
</evidence>
<protein>
    <submittedName>
        <fullName evidence="6">Zinc/manganese transport system ATP-binding protein</fullName>
    </submittedName>
</protein>
<reference evidence="6 7" key="1">
    <citation type="submission" date="2016-10" db="EMBL/GenBank/DDBJ databases">
        <authorList>
            <person name="Varghese N."/>
            <person name="Submissions S."/>
        </authorList>
    </citation>
    <scope>NUCLEOTIDE SEQUENCE [LARGE SCALE GENOMIC DNA]</scope>
    <source>
        <strain evidence="6 7">DSM 1361</strain>
    </source>
</reference>
<dbReference type="InterPro" id="IPR050153">
    <property type="entry name" value="Metal_Ion_Import_ABC"/>
</dbReference>
<proteinExistence type="inferred from homology"/>
<gene>
    <name evidence="6" type="ORF">SAMN02910344_01740</name>
</gene>
<evidence type="ECO:0000256" key="1">
    <source>
        <dbReference type="ARBA" id="ARBA00005417"/>
    </source>
</evidence>
<sequence>MLTFNNLTIGYNKHPVIHHLNMHIEKGASVAIVGPNGCGKSSLLKGIMSFIKPMEGSISIGIEKNKIAYLPQSSTVDKTFPMTTLELVASGLLYKKGFLSSLNDEDLDLVNTTLDKVGLKGMADEPLKALSGGQIQRALFARLIIQDADLILLDEPFNAIDYKTIVELLKIVRMWIDAGKTVVSVLHDIQQVRENFVYTAVLSRELVAYGLTKDVLNRENLEKAFNNSFYPHKDANICNK</sequence>
<dbReference type="CDD" id="cd03235">
    <property type="entry name" value="ABC_Metallic_Cations"/>
    <property type="match status" value="1"/>
</dbReference>
<dbReference type="GO" id="GO:0016887">
    <property type="term" value="F:ATP hydrolysis activity"/>
    <property type="evidence" value="ECO:0007669"/>
    <property type="project" value="InterPro"/>
</dbReference>
<keyword evidence="4 6" id="KW-0067">ATP-binding</keyword>
<dbReference type="EMBL" id="FOXF01000037">
    <property type="protein sequence ID" value="SFP56473.1"/>
    <property type="molecule type" value="Genomic_DNA"/>
</dbReference>
<dbReference type="InterPro" id="IPR017871">
    <property type="entry name" value="ABC_transporter-like_CS"/>
</dbReference>
<dbReference type="Gene3D" id="3.40.50.300">
    <property type="entry name" value="P-loop containing nucleotide triphosphate hydrolases"/>
    <property type="match status" value="1"/>
</dbReference>
<evidence type="ECO:0000256" key="2">
    <source>
        <dbReference type="ARBA" id="ARBA00022448"/>
    </source>
</evidence>
<name>A0A662ZIP2_9GAMM</name>
<dbReference type="SUPFAM" id="SSF52540">
    <property type="entry name" value="P-loop containing nucleoside triphosphate hydrolases"/>
    <property type="match status" value="1"/>
</dbReference>
<keyword evidence="7" id="KW-1185">Reference proteome</keyword>
<dbReference type="PANTHER" id="PTHR42734">
    <property type="entry name" value="METAL TRANSPORT SYSTEM ATP-BINDING PROTEIN TM_0124-RELATED"/>
    <property type="match status" value="1"/>
</dbReference>
<accession>A0A662ZIP2</accession>
<evidence type="ECO:0000259" key="5">
    <source>
        <dbReference type="PROSITE" id="PS50893"/>
    </source>
</evidence>
<dbReference type="InterPro" id="IPR027417">
    <property type="entry name" value="P-loop_NTPase"/>
</dbReference>
<evidence type="ECO:0000313" key="6">
    <source>
        <dbReference type="EMBL" id="SFP56473.1"/>
    </source>
</evidence>
<dbReference type="OrthoDB" id="9806726at2"/>
<dbReference type="InterPro" id="IPR003593">
    <property type="entry name" value="AAA+_ATPase"/>
</dbReference>
<comment type="similarity">
    <text evidence="1">Belongs to the ABC transporter superfamily.</text>
</comment>
<dbReference type="Proteomes" id="UP000243745">
    <property type="component" value="Unassembled WGS sequence"/>
</dbReference>